<gene>
    <name evidence="2" type="ORF">HNR48_000260</name>
</gene>
<proteinExistence type="predicted"/>
<comment type="caution">
    <text evidence="2">The sequence shown here is derived from an EMBL/GenBank/DDBJ whole genome shotgun (WGS) entry which is preliminary data.</text>
</comment>
<protein>
    <recommendedName>
        <fullName evidence="4">Transmembrane anchor protein</fullName>
    </recommendedName>
</protein>
<keyword evidence="3" id="KW-1185">Reference proteome</keyword>
<dbReference type="RefSeq" id="WP_166852624.1">
    <property type="nucleotide sequence ID" value="NZ_JAAONY010000001.1"/>
</dbReference>
<organism evidence="2 3">
    <name type="scientific">Pseudoteredinibacter isoporae</name>
    <dbReference type="NCBI Taxonomy" id="570281"/>
    <lineage>
        <taxon>Bacteria</taxon>
        <taxon>Pseudomonadati</taxon>
        <taxon>Pseudomonadota</taxon>
        <taxon>Gammaproteobacteria</taxon>
        <taxon>Cellvibrionales</taxon>
        <taxon>Cellvibrionaceae</taxon>
        <taxon>Pseudoteredinibacter</taxon>
    </lineage>
</organism>
<feature type="transmembrane region" description="Helical" evidence="1">
    <location>
        <begin position="9"/>
        <end position="30"/>
    </location>
</feature>
<evidence type="ECO:0000313" key="3">
    <source>
        <dbReference type="Proteomes" id="UP000528457"/>
    </source>
</evidence>
<keyword evidence="1" id="KW-1133">Transmembrane helix</keyword>
<name>A0A7X0JPT1_9GAMM</name>
<evidence type="ECO:0000256" key="1">
    <source>
        <dbReference type="SAM" id="Phobius"/>
    </source>
</evidence>
<accession>A0A7X0JPT1</accession>
<dbReference type="AlphaFoldDB" id="A0A7X0JPT1"/>
<sequence>MEQNLSGPALIKASIIAVLLAAVVFITIVMPAEFGQDPTGIGKKLGLTAIAEAEEKTVIQYADSNGQLREDTIDVTVPAGAGIEYKLFMDQFQKVEYEWLSAGDAIYFDLHGEPEGDTTGYFESYAIATLPEMKGSFTAPFTGTHGWYWKNTSTEDVEILLQLKGQYRLAKALPNQEDTP</sequence>
<dbReference type="InParanoid" id="A0A7X0JPT1"/>
<reference evidence="2 3" key="1">
    <citation type="submission" date="2020-08" db="EMBL/GenBank/DDBJ databases">
        <title>Genomic Encyclopedia of Type Strains, Phase IV (KMG-IV): sequencing the most valuable type-strain genomes for metagenomic binning, comparative biology and taxonomic classification.</title>
        <authorList>
            <person name="Goeker M."/>
        </authorList>
    </citation>
    <scope>NUCLEOTIDE SEQUENCE [LARGE SCALE GENOMIC DNA]</scope>
    <source>
        <strain evidence="2 3">DSM 22368</strain>
    </source>
</reference>
<keyword evidence="1" id="KW-0812">Transmembrane</keyword>
<keyword evidence="1" id="KW-0472">Membrane</keyword>
<evidence type="ECO:0008006" key="4">
    <source>
        <dbReference type="Google" id="ProtNLM"/>
    </source>
</evidence>
<dbReference type="EMBL" id="JACHHT010000001">
    <property type="protein sequence ID" value="MBB6519982.1"/>
    <property type="molecule type" value="Genomic_DNA"/>
</dbReference>
<dbReference type="Proteomes" id="UP000528457">
    <property type="component" value="Unassembled WGS sequence"/>
</dbReference>
<evidence type="ECO:0000313" key="2">
    <source>
        <dbReference type="EMBL" id="MBB6519982.1"/>
    </source>
</evidence>